<evidence type="ECO:0000313" key="3">
    <source>
        <dbReference type="Proteomes" id="UP000460257"/>
    </source>
</evidence>
<sequence>MAKLRSISSQSLDEDEVIEDRKHCRKYSVCGVGNKAIFVPGKIRNRVRYIPFSAVTHVFKRVAYSNADGRGMLAPVLYMVIRYDDGREWQYIFKNMNEADRMLKDISEAAPNIYTMSPAGVEKEKREEELRKKMESKELSEKAQKAIRALQRDEVCLKKSPGLYENLSGMAKIKRKLDLIKPQYKAIAFILLLAGIVGFAVSLVLRLMGLMASGPAVITMLVCAMLIILMINSKVLPGPVKNKRNVDRDYNRALHDMEHFLGGFESYHLPARYSHPVVIEMLKRIIREERAETIDEALEVLKEDLKACDSTKVVSREEYQEIVTVKPMFTVANYM</sequence>
<name>A0A6N7IYU7_9FIRM</name>
<dbReference type="EMBL" id="VOGC01000003">
    <property type="protein sequence ID" value="MQN01120.1"/>
    <property type="molecule type" value="Genomic_DNA"/>
</dbReference>
<accession>A0A6N7IYU7</accession>
<keyword evidence="1" id="KW-1133">Transmembrane helix</keyword>
<proteinExistence type="predicted"/>
<gene>
    <name evidence="2" type="ORF">FRC54_04085</name>
</gene>
<feature type="transmembrane region" description="Helical" evidence="1">
    <location>
        <begin position="184"/>
        <end position="205"/>
    </location>
</feature>
<keyword evidence="1" id="KW-0812">Transmembrane</keyword>
<keyword evidence="3" id="KW-1185">Reference proteome</keyword>
<keyword evidence="1" id="KW-0472">Membrane</keyword>
<feature type="transmembrane region" description="Helical" evidence="1">
    <location>
        <begin position="211"/>
        <end position="231"/>
    </location>
</feature>
<organism evidence="2 3">
    <name type="scientific">Candidatus Weimeria bifida</name>
    <dbReference type="NCBI Taxonomy" id="2599074"/>
    <lineage>
        <taxon>Bacteria</taxon>
        <taxon>Bacillati</taxon>
        <taxon>Bacillota</taxon>
        <taxon>Clostridia</taxon>
        <taxon>Lachnospirales</taxon>
        <taxon>Lachnospiraceae</taxon>
        <taxon>Candidatus Weimeria</taxon>
    </lineage>
</organism>
<reference evidence="2" key="1">
    <citation type="journal article" date="2020" name="Appl. Environ. Microbiol.">
        <title>Medium-Chain Fatty Acid Synthesis by 'Candidatus Weimeria bifida' gen. nov., sp. nov., and 'Candidatus Pseudoramibacter fermentans' sp. nov.</title>
        <authorList>
            <person name="Scarborough M.J."/>
            <person name="Myers K.S."/>
            <person name="Donohue T.J."/>
            <person name="Noguera D.R."/>
        </authorList>
    </citation>
    <scope>NUCLEOTIDE SEQUENCE</scope>
    <source>
        <strain evidence="2">LCO1.1</strain>
    </source>
</reference>
<comment type="caution">
    <text evidence="2">The sequence shown here is derived from an EMBL/GenBank/DDBJ whole genome shotgun (WGS) entry which is preliminary data.</text>
</comment>
<protein>
    <recommendedName>
        <fullName evidence="4">ATPase P</fullName>
    </recommendedName>
</protein>
<evidence type="ECO:0000256" key="1">
    <source>
        <dbReference type="SAM" id="Phobius"/>
    </source>
</evidence>
<evidence type="ECO:0008006" key="4">
    <source>
        <dbReference type="Google" id="ProtNLM"/>
    </source>
</evidence>
<dbReference type="AlphaFoldDB" id="A0A6N7IYU7"/>
<evidence type="ECO:0000313" key="2">
    <source>
        <dbReference type="EMBL" id="MQN01120.1"/>
    </source>
</evidence>
<dbReference type="Proteomes" id="UP000460257">
    <property type="component" value="Unassembled WGS sequence"/>
</dbReference>